<accession>A0ABQ6JNP1</accession>
<organism evidence="2 3">
    <name type="scientific">Angustibacter aerolatus</name>
    <dbReference type="NCBI Taxonomy" id="1162965"/>
    <lineage>
        <taxon>Bacteria</taxon>
        <taxon>Bacillati</taxon>
        <taxon>Actinomycetota</taxon>
        <taxon>Actinomycetes</taxon>
        <taxon>Kineosporiales</taxon>
        <taxon>Kineosporiaceae</taxon>
    </lineage>
</organism>
<comment type="caution">
    <text evidence="2">The sequence shown here is derived from an EMBL/GenBank/DDBJ whole genome shotgun (WGS) entry which is preliminary data.</text>
</comment>
<reference evidence="3" key="1">
    <citation type="journal article" date="2019" name="Int. J. Syst. Evol. Microbiol.">
        <title>The Global Catalogue of Microorganisms (GCM) 10K type strain sequencing project: providing services to taxonomists for standard genome sequencing and annotation.</title>
        <authorList>
            <consortium name="The Broad Institute Genomics Platform"/>
            <consortium name="The Broad Institute Genome Sequencing Center for Infectious Disease"/>
            <person name="Wu L."/>
            <person name="Ma J."/>
        </authorList>
    </citation>
    <scope>NUCLEOTIDE SEQUENCE [LARGE SCALE GENOMIC DNA]</scope>
    <source>
        <strain evidence="3">NBRC 108730</strain>
    </source>
</reference>
<name>A0ABQ6JNP1_9ACTN</name>
<feature type="region of interest" description="Disordered" evidence="1">
    <location>
        <begin position="77"/>
        <end position="139"/>
    </location>
</feature>
<feature type="compositionally biased region" description="Basic and acidic residues" evidence="1">
    <location>
        <begin position="129"/>
        <end position="139"/>
    </location>
</feature>
<keyword evidence="3" id="KW-1185">Reference proteome</keyword>
<gene>
    <name evidence="2" type="ORF">GCM10025868_44260</name>
</gene>
<dbReference type="Proteomes" id="UP001157017">
    <property type="component" value="Unassembled WGS sequence"/>
</dbReference>
<evidence type="ECO:0000313" key="3">
    <source>
        <dbReference type="Proteomes" id="UP001157017"/>
    </source>
</evidence>
<proteinExistence type="predicted"/>
<dbReference type="EMBL" id="BSUZ01000001">
    <property type="protein sequence ID" value="GMA89176.1"/>
    <property type="molecule type" value="Genomic_DNA"/>
</dbReference>
<feature type="compositionally biased region" description="Basic residues" evidence="1">
    <location>
        <begin position="79"/>
        <end position="102"/>
    </location>
</feature>
<sequence length="139" mass="14659">MTNTVVDLEALQAVSARLLAAADAARDLSRHPGVVRGRAADGGDDALRDAAVHFADRWSWALDRASYDARRIGEPARCGGRHLPSHRARGRRRPRGAARRRAGAMTGPGAAGGPLPPCRLVGAHGVPGDPDRVRRSPPA</sequence>
<evidence type="ECO:0000313" key="2">
    <source>
        <dbReference type="EMBL" id="GMA89176.1"/>
    </source>
</evidence>
<protein>
    <submittedName>
        <fullName evidence="2">Uncharacterized protein</fullName>
    </submittedName>
</protein>
<evidence type="ECO:0000256" key="1">
    <source>
        <dbReference type="SAM" id="MobiDB-lite"/>
    </source>
</evidence>